<dbReference type="STRING" id="1121877.FEAC_28570"/>
<proteinExistence type="predicted"/>
<reference evidence="1 2" key="1">
    <citation type="submission" date="2015-01" db="EMBL/GenBank/DDBJ databases">
        <title>Draft genome of the acidophilic iron oxidizer Ferrimicrobium acidiphilum strain T23.</title>
        <authorList>
            <person name="Poehlein A."/>
            <person name="Eisen S."/>
            <person name="Schloemann M."/>
            <person name="Johnson B.D."/>
            <person name="Daniel R."/>
            <person name="Muehling M."/>
        </authorList>
    </citation>
    <scope>NUCLEOTIDE SEQUENCE [LARGE SCALE GENOMIC DNA]</scope>
    <source>
        <strain evidence="1 2">T23</strain>
    </source>
</reference>
<gene>
    <name evidence="1" type="ORF">FEAC_28570</name>
</gene>
<dbReference type="EMBL" id="JXUW01000043">
    <property type="protein sequence ID" value="KJE75415.1"/>
    <property type="molecule type" value="Genomic_DNA"/>
</dbReference>
<evidence type="ECO:0000313" key="1">
    <source>
        <dbReference type="EMBL" id="KJE75415.1"/>
    </source>
</evidence>
<protein>
    <submittedName>
        <fullName evidence="1">Uncharacterized protein</fullName>
    </submittedName>
</protein>
<evidence type="ECO:0000313" key="2">
    <source>
        <dbReference type="Proteomes" id="UP000032336"/>
    </source>
</evidence>
<comment type="caution">
    <text evidence="1">The sequence shown here is derived from an EMBL/GenBank/DDBJ whole genome shotgun (WGS) entry which is preliminary data.</text>
</comment>
<keyword evidence="2" id="KW-1185">Reference proteome</keyword>
<sequence length="84" mass="9133">MLAADPHFGLLRGIYVLLVDTLHTADLLDGSWAGRDTLRSQALVGVREGRRAEERSYSVADGFGAGWRLAHEVSDLLARSPQDG</sequence>
<dbReference type="AlphaFoldDB" id="A0A0D8FQ38"/>
<dbReference type="RefSeq" id="WP_035391570.1">
    <property type="nucleotide sequence ID" value="NZ_JQKF01000050.1"/>
</dbReference>
<accession>A0A0D8FQ38</accession>
<name>A0A0D8FQ38_9ACTN</name>
<dbReference type="Proteomes" id="UP000032336">
    <property type="component" value="Unassembled WGS sequence"/>
</dbReference>
<dbReference type="GeneID" id="78373826"/>
<organism evidence="1 2">
    <name type="scientific">Ferrimicrobium acidiphilum DSM 19497</name>
    <dbReference type="NCBI Taxonomy" id="1121877"/>
    <lineage>
        <taxon>Bacteria</taxon>
        <taxon>Bacillati</taxon>
        <taxon>Actinomycetota</taxon>
        <taxon>Acidimicrobiia</taxon>
        <taxon>Acidimicrobiales</taxon>
        <taxon>Acidimicrobiaceae</taxon>
        <taxon>Ferrimicrobium</taxon>
    </lineage>
</organism>